<evidence type="ECO:0000313" key="5">
    <source>
        <dbReference type="EMBL" id="SEW23829.1"/>
    </source>
</evidence>
<evidence type="ECO:0000256" key="4">
    <source>
        <dbReference type="ARBA" id="ARBA00022842"/>
    </source>
</evidence>
<dbReference type="InterPro" id="IPR036412">
    <property type="entry name" value="HAD-like_sf"/>
</dbReference>
<dbReference type="PANTHER" id="PTHR46470:SF3">
    <property type="entry name" value="N-ACYLNEURAMINATE-9-PHOSPHATASE"/>
    <property type="match status" value="1"/>
</dbReference>
<evidence type="ECO:0000313" key="6">
    <source>
        <dbReference type="Proteomes" id="UP000198518"/>
    </source>
</evidence>
<dbReference type="AlphaFoldDB" id="A0A1I0QAI3"/>
<sequence length="199" mass="21504">MRATYFDLDGTLLRMTTSIEAAMAEAFERVAGESPDSWLAAYNEGFLDRFRNCEPAPYRGGVEHLRAETDYDHGVEETAGALLDAELRATERTEDARAALNAAADRGRVGVLTNGVPEWQRAKLAACGLLGDVDAFVTAYEAGHHKPHRAPFDLAERRLPADEHALVGDSDADVDGAANAGWLAARYDGESLADAVDRV</sequence>
<reference evidence="5 6" key="1">
    <citation type="submission" date="2016-10" db="EMBL/GenBank/DDBJ databases">
        <authorList>
            <person name="de Groot N.N."/>
        </authorList>
    </citation>
    <scope>NUCLEOTIDE SEQUENCE [LARGE SCALE GENOMIC DNA]</scope>
    <source>
        <strain evidence="5 6">CGMCC 1.5337</strain>
    </source>
</reference>
<dbReference type="NCBIfam" id="TIGR01549">
    <property type="entry name" value="HAD-SF-IA-v1"/>
    <property type="match status" value="1"/>
</dbReference>
<name>A0A1I0QAI3_9EURY</name>
<gene>
    <name evidence="5" type="ORF">SAMN04487945_2417</name>
</gene>
<dbReference type="SFLD" id="SFLDS00003">
    <property type="entry name" value="Haloacid_Dehalogenase"/>
    <property type="match status" value="1"/>
</dbReference>
<dbReference type="InterPro" id="IPR023214">
    <property type="entry name" value="HAD_sf"/>
</dbReference>
<comment type="cofactor">
    <cofactor evidence="1">
        <name>Mg(2+)</name>
        <dbReference type="ChEBI" id="CHEBI:18420"/>
    </cofactor>
</comment>
<dbReference type="Proteomes" id="UP000198518">
    <property type="component" value="Unassembled WGS sequence"/>
</dbReference>
<protein>
    <submittedName>
        <fullName evidence="5">Putative hydrolase of the HAD superfamily</fullName>
    </submittedName>
</protein>
<dbReference type="InterPro" id="IPR006439">
    <property type="entry name" value="HAD-SF_hydro_IA"/>
</dbReference>
<evidence type="ECO:0000256" key="2">
    <source>
        <dbReference type="ARBA" id="ARBA00007958"/>
    </source>
</evidence>
<dbReference type="GO" id="GO:0046380">
    <property type="term" value="P:N-acetylneuraminate biosynthetic process"/>
    <property type="evidence" value="ECO:0007669"/>
    <property type="project" value="TreeGrafter"/>
</dbReference>
<comment type="similarity">
    <text evidence="2">Belongs to the HAD-like hydrolase superfamily.</text>
</comment>
<evidence type="ECO:0000256" key="1">
    <source>
        <dbReference type="ARBA" id="ARBA00001946"/>
    </source>
</evidence>
<dbReference type="EMBL" id="FOJA01000001">
    <property type="protein sequence ID" value="SEW23829.1"/>
    <property type="molecule type" value="Genomic_DNA"/>
</dbReference>
<dbReference type="Gene3D" id="1.20.120.710">
    <property type="entry name" value="Haloacid dehalogenase hydrolase-like domain"/>
    <property type="match status" value="1"/>
</dbReference>
<dbReference type="OrthoDB" id="131325at2157"/>
<evidence type="ECO:0000256" key="3">
    <source>
        <dbReference type="ARBA" id="ARBA00022801"/>
    </source>
</evidence>
<dbReference type="PANTHER" id="PTHR46470">
    <property type="entry name" value="N-ACYLNEURAMINATE-9-PHOSPHATASE"/>
    <property type="match status" value="1"/>
</dbReference>
<keyword evidence="6" id="KW-1185">Reference proteome</keyword>
<dbReference type="SUPFAM" id="SSF56784">
    <property type="entry name" value="HAD-like"/>
    <property type="match status" value="1"/>
</dbReference>
<keyword evidence="4" id="KW-0460">Magnesium</keyword>
<accession>A0A1I0QAI3</accession>
<dbReference type="InterPro" id="IPR051400">
    <property type="entry name" value="HAD-like_hydrolase"/>
</dbReference>
<keyword evidence="3 5" id="KW-0378">Hydrolase</keyword>
<dbReference type="Gene3D" id="3.40.50.1000">
    <property type="entry name" value="HAD superfamily/HAD-like"/>
    <property type="match status" value="1"/>
</dbReference>
<dbReference type="Pfam" id="PF00702">
    <property type="entry name" value="Hydrolase"/>
    <property type="match status" value="1"/>
</dbReference>
<proteinExistence type="inferred from homology"/>
<organism evidence="5 6">
    <name type="scientific">Halobacterium jilantaiense</name>
    <dbReference type="NCBI Taxonomy" id="355548"/>
    <lineage>
        <taxon>Archaea</taxon>
        <taxon>Methanobacteriati</taxon>
        <taxon>Methanobacteriota</taxon>
        <taxon>Stenosarchaea group</taxon>
        <taxon>Halobacteria</taxon>
        <taxon>Halobacteriales</taxon>
        <taxon>Halobacteriaceae</taxon>
        <taxon>Halobacterium</taxon>
    </lineage>
</organism>
<dbReference type="RefSeq" id="WP_089669622.1">
    <property type="nucleotide sequence ID" value="NZ_FOJA01000001.1"/>
</dbReference>
<dbReference type="GO" id="GO:0050124">
    <property type="term" value="F:N-acylneuraminate-9-phosphatase activity"/>
    <property type="evidence" value="ECO:0007669"/>
    <property type="project" value="TreeGrafter"/>
</dbReference>
<dbReference type="STRING" id="355548.SAMN04487945_2417"/>
<dbReference type="SFLD" id="SFLDG01129">
    <property type="entry name" value="C1.5:_HAD__Beta-PGM__Phosphata"/>
    <property type="match status" value="1"/>
</dbReference>